<evidence type="ECO:0000256" key="1">
    <source>
        <dbReference type="SAM" id="Phobius"/>
    </source>
</evidence>
<dbReference type="RefSeq" id="WP_166309322.1">
    <property type="nucleotide sequence ID" value="NZ_CAWPIB010000019.1"/>
</dbReference>
<feature type="transmembrane region" description="Helical" evidence="1">
    <location>
        <begin position="64"/>
        <end position="84"/>
    </location>
</feature>
<protein>
    <submittedName>
        <fullName evidence="2">Cyd operon protein YbgE</fullName>
    </submittedName>
</protein>
<gene>
    <name evidence="2" type="ORF">C5469_17330</name>
</gene>
<keyword evidence="1" id="KW-0812">Transmembrane</keyword>
<feature type="transmembrane region" description="Helical" evidence="1">
    <location>
        <begin position="41"/>
        <end position="59"/>
    </location>
</feature>
<proteinExistence type="predicted"/>
<dbReference type="InterPro" id="IPR011846">
    <property type="entry name" value="Cyd_oper_YbgE"/>
</dbReference>
<sequence>MLMDKGSVKGLILILALVLASCVFWGPACFAANTSSLHIWQGILLIWAVCTGVTFGIGFRPRSIVWRIFFCPLPAFLILIWGLYPIDFKMHRDGQGANPREHR</sequence>
<reference evidence="2 3" key="1">
    <citation type="submission" date="2018-02" db="EMBL/GenBank/DDBJ databases">
        <authorList>
            <person name="Machado R.A."/>
        </authorList>
    </citation>
    <scope>NUCLEOTIDE SEQUENCE [LARGE SCALE GENOMIC DNA]</scope>
    <source>
        <strain evidence="2 3">DSM 19724</strain>
    </source>
</reference>
<evidence type="ECO:0000313" key="2">
    <source>
        <dbReference type="EMBL" id="NHB93806.1"/>
    </source>
</evidence>
<accession>A0A7X5QGA0</accession>
<keyword evidence="1" id="KW-0472">Membrane</keyword>
<name>A0A7X5QGA0_9GAMM</name>
<dbReference type="PROSITE" id="PS51257">
    <property type="entry name" value="PROKAR_LIPOPROTEIN"/>
    <property type="match status" value="1"/>
</dbReference>
<dbReference type="Proteomes" id="UP000591844">
    <property type="component" value="Unassembled WGS sequence"/>
</dbReference>
<dbReference type="EMBL" id="PUJW01000019">
    <property type="protein sequence ID" value="NHB93806.1"/>
    <property type="molecule type" value="Genomic_DNA"/>
</dbReference>
<dbReference type="NCBIfam" id="NF007881">
    <property type="entry name" value="PRK10588.1"/>
    <property type="match status" value="1"/>
</dbReference>
<organism evidence="2 3">
    <name type="scientific">Photorhabdus cinerea</name>
    <dbReference type="NCBI Taxonomy" id="471575"/>
    <lineage>
        <taxon>Bacteria</taxon>
        <taxon>Pseudomonadati</taxon>
        <taxon>Pseudomonadota</taxon>
        <taxon>Gammaproteobacteria</taxon>
        <taxon>Enterobacterales</taxon>
        <taxon>Morganellaceae</taxon>
        <taxon>Photorhabdus</taxon>
    </lineage>
</organism>
<keyword evidence="1" id="KW-1133">Transmembrane helix</keyword>
<evidence type="ECO:0000313" key="3">
    <source>
        <dbReference type="Proteomes" id="UP000591844"/>
    </source>
</evidence>
<keyword evidence="3" id="KW-1185">Reference proteome</keyword>
<dbReference type="NCBIfam" id="TIGR02112">
    <property type="entry name" value="cyd_oper_ybgE"/>
    <property type="match status" value="1"/>
</dbReference>
<dbReference type="Pfam" id="PF09600">
    <property type="entry name" value="Cyd_oper_YbgE"/>
    <property type="match status" value="1"/>
</dbReference>
<dbReference type="AlphaFoldDB" id="A0A7X5QGA0"/>
<comment type="caution">
    <text evidence="2">The sequence shown here is derived from an EMBL/GenBank/DDBJ whole genome shotgun (WGS) entry which is preliminary data.</text>
</comment>